<evidence type="ECO:0000256" key="4">
    <source>
        <dbReference type="ARBA" id="ARBA00022692"/>
    </source>
</evidence>
<keyword evidence="7 12" id="KW-1133">Transmembrane helix</keyword>
<evidence type="ECO:0000256" key="3">
    <source>
        <dbReference type="ARBA" id="ARBA00022679"/>
    </source>
</evidence>
<dbReference type="Proteomes" id="UP000447434">
    <property type="component" value="Chromosome 20"/>
</dbReference>
<feature type="domain" description="Wax synthase" evidence="13">
    <location>
        <begin position="45"/>
        <end position="122"/>
    </location>
</feature>
<dbReference type="InterPro" id="IPR032805">
    <property type="entry name" value="Wax_synthase_dom"/>
</dbReference>
<comment type="similarity">
    <text evidence="2">Belongs to the wax synthase family.</text>
</comment>
<feature type="transmembrane region" description="Helical" evidence="12">
    <location>
        <begin position="96"/>
        <end position="117"/>
    </location>
</feature>
<dbReference type="InterPro" id="IPR044851">
    <property type="entry name" value="Wax_synthase"/>
</dbReference>
<comment type="subcellular location">
    <subcellularLocation>
        <location evidence="1">Membrane</location>
        <topology evidence="1">Multi-pass membrane protein</topology>
    </subcellularLocation>
</comment>
<evidence type="ECO:0000256" key="6">
    <source>
        <dbReference type="ARBA" id="ARBA00022884"/>
    </source>
</evidence>
<dbReference type="GO" id="GO:0008374">
    <property type="term" value="F:O-acyltransferase activity"/>
    <property type="evidence" value="ECO:0007669"/>
    <property type="project" value="InterPro"/>
</dbReference>
<feature type="transmembrane region" description="Helical" evidence="12">
    <location>
        <begin position="169"/>
        <end position="187"/>
    </location>
</feature>
<evidence type="ECO:0000256" key="7">
    <source>
        <dbReference type="ARBA" id="ARBA00022989"/>
    </source>
</evidence>
<reference evidence="15" key="1">
    <citation type="journal article" date="2020" name="Nat. Commun.">
        <title>Genome sequence of the cluster root forming white lupin.</title>
        <authorList>
            <person name="Hufnagel B."/>
            <person name="Marques A."/>
            <person name="Soriano A."/>
            <person name="Marques L."/>
            <person name="Divol F."/>
            <person name="Doumas P."/>
            <person name="Sallet E."/>
            <person name="Mancinotti D."/>
            <person name="Carrere S."/>
            <person name="Marande W."/>
            <person name="Arribat S."/>
            <person name="Keller J."/>
            <person name="Huneau C."/>
            <person name="Blein T."/>
            <person name="Aime D."/>
            <person name="Laguerre M."/>
            <person name="Taylor J."/>
            <person name="Schubert V."/>
            <person name="Nelson M."/>
            <person name="Geu-Flores F."/>
            <person name="Crespi M."/>
            <person name="Gallardo-Guerrero K."/>
            <person name="Delaux P.-M."/>
            <person name="Salse J."/>
            <person name="Berges H."/>
            <person name="Guyot R."/>
            <person name="Gouzy J."/>
            <person name="Peret B."/>
        </authorList>
    </citation>
    <scope>NUCLEOTIDE SEQUENCE [LARGE SCALE GENOMIC DNA]</scope>
    <source>
        <strain evidence="15">cv. Amiga</strain>
    </source>
</reference>
<evidence type="ECO:0000256" key="5">
    <source>
        <dbReference type="ARBA" id="ARBA00022737"/>
    </source>
</evidence>
<dbReference type="GO" id="GO:0003723">
    <property type="term" value="F:RNA binding"/>
    <property type="evidence" value="ECO:0007669"/>
    <property type="project" value="UniProtKB-KW"/>
</dbReference>
<keyword evidence="9 12" id="KW-0472">Membrane</keyword>
<dbReference type="InterPro" id="IPR001313">
    <property type="entry name" value="Pumilio_RNA-bd_rpt"/>
</dbReference>
<dbReference type="PANTHER" id="PTHR31595">
    <property type="entry name" value="LONG-CHAIN-ALCOHOL O-FATTY-ACYLTRANSFERASE 3-RELATED"/>
    <property type="match status" value="1"/>
</dbReference>
<name>A0A6A4NQP4_LUPAL</name>
<keyword evidence="3 14" id="KW-0808">Transferase</keyword>
<keyword evidence="15" id="KW-1185">Reference proteome</keyword>
<dbReference type="GO" id="GO:0016020">
    <property type="term" value="C:membrane"/>
    <property type="evidence" value="ECO:0007669"/>
    <property type="project" value="UniProtKB-SubCell"/>
</dbReference>
<keyword evidence="10 14" id="KW-0012">Acyltransferase</keyword>
<comment type="caution">
    <text evidence="14">The sequence shown here is derived from an EMBL/GenBank/DDBJ whole genome shotgun (WGS) entry which is preliminary data.</text>
</comment>
<evidence type="ECO:0000256" key="9">
    <source>
        <dbReference type="ARBA" id="ARBA00023136"/>
    </source>
</evidence>
<gene>
    <name evidence="14" type="ORF">Lalb_Chr20g0119231</name>
</gene>
<evidence type="ECO:0000256" key="10">
    <source>
        <dbReference type="ARBA" id="ARBA00023315"/>
    </source>
</evidence>
<dbReference type="EMBL" id="WOCE01000020">
    <property type="protein sequence ID" value="KAE9591510.1"/>
    <property type="molecule type" value="Genomic_DNA"/>
</dbReference>
<evidence type="ECO:0000256" key="11">
    <source>
        <dbReference type="PROSITE-ProRule" id="PRU00317"/>
    </source>
</evidence>
<dbReference type="OrthoDB" id="1077582at2759"/>
<organism evidence="14 15">
    <name type="scientific">Lupinus albus</name>
    <name type="common">White lupine</name>
    <name type="synonym">Lupinus termis</name>
    <dbReference type="NCBI Taxonomy" id="3870"/>
    <lineage>
        <taxon>Eukaryota</taxon>
        <taxon>Viridiplantae</taxon>
        <taxon>Streptophyta</taxon>
        <taxon>Embryophyta</taxon>
        <taxon>Tracheophyta</taxon>
        <taxon>Spermatophyta</taxon>
        <taxon>Magnoliopsida</taxon>
        <taxon>eudicotyledons</taxon>
        <taxon>Gunneridae</taxon>
        <taxon>Pentapetalae</taxon>
        <taxon>rosids</taxon>
        <taxon>fabids</taxon>
        <taxon>Fabales</taxon>
        <taxon>Fabaceae</taxon>
        <taxon>Papilionoideae</taxon>
        <taxon>50 kb inversion clade</taxon>
        <taxon>genistoids sensu lato</taxon>
        <taxon>core genistoids</taxon>
        <taxon>Genisteae</taxon>
        <taxon>Lupinus</taxon>
    </lineage>
</organism>
<evidence type="ECO:0000313" key="15">
    <source>
        <dbReference type="Proteomes" id="UP000447434"/>
    </source>
</evidence>
<proteinExistence type="inferred from homology"/>
<accession>A0A6A4NQP4</accession>
<evidence type="ECO:0000256" key="2">
    <source>
        <dbReference type="ARBA" id="ARBA00007282"/>
    </source>
</evidence>
<feature type="transmembrane region" description="Helical" evidence="12">
    <location>
        <begin position="129"/>
        <end position="149"/>
    </location>
</feature>
<protein>
    <submittedName>
        <fullName evidence="14">Putative long-chain-alcohol O-fatty-acyltransferase</fullName>
    </submittedName>
</protein>
<evidence type="ECO:0000256" key="1">
    <source>
        <dbReference type="ARBA" id="ARBA00004141"/>
    </source>
</evidence>
<keyword evidence="6" id="KW-0694">RNA-binding</keyword>
<keyword evidence="5" id="KW-0677">Repeat</keyword>
<sequence>MVEFGSLQHPKFKLFLYGLETYMGLEFILASISLLVRKLLGIELEPQFNKPYLSTSLQDFWGRRWNLMVNKILHPTIYKPVMNVSTRVIGRKWAPLPTIISTFAVSGLMHELVYYYVKRENTRLKRENLLGILCVFSSFMGCIWLLRLLLKKNELKGKWKLSRWVSSPLTVVFVIYTTLLLFVPTLVRYHVFEKEIKELNAIVEFGLDPYGSYFLKK</sequence>
<evidence type="ECO:0000256" key="12">
    <source>
        <dbReference type="SAM" id="Phobius"/>
    </source>
</evidence>
<evidence type="ECO:0000259" key="13">
    <source>
        <dbReference type="Pfam" id="PF13813"/>
    </source>
</evidence>
<keyword evidence="4 12" id="KW-0812">Transmembrane</keyword>
<dbReference type="AlphaFoldDB" id="A0A6A4NQP4"/>
<evidence type="ECO:0000313" key="14">
    <source>
        <dbReference type="EMBL" id="KAE9591510.1"/>
    </source>
</evidence>
<dbReference type="GO" id="GO:0006629">
    <property type="term" value="P:lipid metabolic process"/>
    <property type="evidence" value="ECO:0007669"/>
    <property type="project" value="UniProtKB-KW"/>
</dbReference>
<dbReference type="PROSITE" id="PS50302">
    <property type="entry name" value="PUM"/>
    <property type="match status" value="1"/>
</dbReference>
<dbReference type="PANTHER" id="PTHR31595:SF38">
    <property type="entry name" value="MBOAT (MEMBRANE BOUND O-ACYL TRANSFERASE) FAMILY PROTEIN"/>
    <property type="match status" value="1"/>
</dbReference>
<evidence type="ECO:0000256" key="8">
    <source>
        <dbReference type="ARBA" id="ARBA00023098"/>
    </source>
</evidence>
<keyword evidence="8" id="KW-0443">Lipid metabolism</keyword>
<dbReference type="Pfam" id="PF13813">
    <property type="entry name" value="MBOAT_2"/>
    <property type="match status" value="1"/>
</dbReference>
<feature type="repeat" description="Pumilio" evidence="11">
    <location>
        <begin position="195"/>
        <end position="217"/>
    </location>
</feature>
<feature type="transmembrane region" description="Helical" evidence="12">
    <location>
        <begin position="14"/>
        <end position="36"/>
    </location>
</feature>